<dbReference type="Proteomes" id="UP000614200">
    <property type="component" value="Unassembled WGS sequence"/>
</dbReference>
<feature type="domain" description="D-isomer specific 2-hydroxyacid dehydrogenase catalytic" evidence="5">
    <location>
        <begin position="6"/>
        <end position="315"/>
    </location>
</feature>
<dbReference type="Pfam" id="PF02826">
    <property type="entry name" value="2-Hacid_dh_C"/>
    <property type="match status" value="1"/>
</dbReference>
<dbReference type="InterPro" id="IPR006139">
    <property type="entry name" value="D-isomer_2_OHA_DH_cat_dom"/>
</dbReference>
<dbReference type="RefSeq" id="WP_194703297.1">
    <property type="nucleotide sequence ID" value="NZ_JADKNH010000012.1"/>
</dbReference>
<dbReference type="PROSITE" id="PS00670">
    <property type="entry name" value="D_2_HYDROXYACID_DH_2"/>
    <property type="match status" value="1"/>
</dbReference>
<dbReference type="InterPro" id="IPR050857">
    <property type="entry name" value="D-2-hydroxyacid_DH"/>
</dbReference>
<dbReference type="InterPro" id="IPR006140">
    <property type="entry name" value="D-isomer_DH_NAD-bd"/>
</dbReference>
<evidence type="ECO:0000256" key="4">
    <source>
        <dbReference type="RuleBase" id="RU003719"/>
    </source>
</evidence>
<reference evidence="7 8" key="1">
    <citation type="submission" date="2020-11" db="EMBL/GenBank/DDBJ databases">
        <title>Fusibacter basophilias sp. nov.</title>
        <authorList>
            <person name="Qiu D."/>
        </authorList>
    </citation>
    <scope>NUCLEOTIDE SEQUENCE [LARGE SCALE GENOMIC DNA]</scope>
    <source>
        <strain evidence="7 8">Q10-2</strain>
    </source>
</reference>
<dbReference type="EMBL" id="JADKNH010000012">
    <property type="protein sequence ID" value="MBF4695059.1"/>
    <property type="molecule type" value="Genomic_DNA"/>
</dbReference>
<keyword evidence="3" id="KW-0520">NAD</keyword>
<evidence type="ECO:0000259" key="5">
    <source>
        <dbReference type="Pfam" id="PF00389"/>
    </source>
</evidence>
<name>A0ABR9ZZK7_9FIRM</name>
<dbReference type="InterPro" id="IPR029753">
    <property type="entry name" value="D-isomer_DH_CS"/>
</dbReference>
<dbReference type="SUPFAM" id="SSF52283">
    <property type="entry name" value="Formate/glycerate dehydrogenase catalytic domain-like"/>
    <property type="match status" value="1"/>
</dbReference>
<keyword evidence="8" id="KW-1185">Reference proteome</keyword>
<evidence type="ECO:0000256" key="2">
    <source>
        <dbReference type="ARBA" id="ARBA00023002"/>
    </source>
</evidence>
<accession>A0ABR9ZZK7</accession>
<comment type="similarity">
    <text evidence="1 4">Belongs to the D-isomer specific 2-hydroxyacid dehydrogenase family.</text>
</comment>
<evidence type="ECO:0000313" key="8">
    <source>
        <dbReference type="Proteomes" id="UP000614200"/>
    </source>
</evidence>
<dbReference type="CDD" id="cd12173">
    <property type="entry name" value="PGDH_4"/>
    <property type="match status" value="1"/>
</dbReference>
<dbReference type="Pfam" id="PF00389">
    <property type="entry name" value="2-Hacid_dh"/>
    <property type="match status" value="1"/>
</dbReference>
<gene>
    <name evidence="7" type="ORF">ISU02_18315</name>
</gene>
<evidence type="ECO:0000259" key="6">
    <source>
        <dbReference type="Pfam" id="PF02826"/>
    </source>
</evidence>
<comment type="caution">
    <text evidence="7">The sequence shown here is derived from an EMBL/GenBank/DDBJ whole genome shotgun (WGS) entry which is preliminary data.</text>
</comment>
<dbReference type="PROSITE" id="PS00671">
    <property type="entry name" value="D_2_HYDROXYACID_DH_3"/>
    <property type="match status" value="1"/>
</dbReference>
<sequence length="317" mass="34590">MYKVIIPQDITEKGKQFLRDKGYEVIVGPGVEDVEVYKEIVKDADALLVRTGPYPKAVIDAAPKLKVIGRFGVGTDNIDVDYCTQKGIYVTFTPTANALSVAEHTLGLLIMCAHQMKALDKAVQEGNWHLRNKVPTYNIGGKTLGLVGLGRIGAHVAKMARLGLNMNVIAYDSMRPKNDVPEGIKMCDNMDEVFENSDFVSLHIPCTEDTKGIINQDMLRKMKPTAFLINTGRGGLIVEQDLVNAIKGKIISGAAMDVLIDEPPKPDNPLLKLDNVIITPHSATLTLETMDLVGLHAAMGIHSVLSGQKPDWPVNKI</sequence>
<feature type="domain" description="D-isomer specific 2-hydroxyacid dehydrogenase NAD-binding" evidence="6">
    <location>
        <begin position="106"/>
        <end position="283"/>
    </location>
</feature>
<dbReference type="PANTHER" id="PTHR42789">
    <property type="entry name" value="D-ISOMER SPECIFIC 2-HYDROXYACID DEHYDROGENASE FAMILY PROTEIN (AFU_ORTHOLOGUE AFUA_6G10090)"/>
    <property type="match status" value="1"/>
</dbReference>
<protein>
    <submittedName>
        <fullName evidence="7">Hydroxyacid dehydrogenase</fullName>
    </submittedName>
</protein>
<dbReference type="InterPro" id="IPR036291">
    <property type="entry name" value="NAD(P)-bd_dom_sf"/>
</dbReference>
<dbReference type="Gene3D" id="3.40.50.720">
    <property type="entry name" value="NAD(P)-binding Rossmann-like Domain"/>
    <property type="match status" value="2"/>
</dbReference>
<evidence type="ECO:0000256" key="1">
    <source>
        <dbReference type="ARBA" id="ARBA00005854"/>
    </source>
</evidence>
<proteinExistence type="inferred from homology"/>
<evidence type="ECO:0000256" key="3">
    <source>
        <dbReference type="ARBA" id="ARBA00023027"/>
    </source>
</evidence>
<keyword evidence="2 4" id="KW-0560">Oxidoreductase</keyword>
<organism evidence="7 8">
    <name type="scientific">Fusibacter ferrireducens</name>
    <dbReference type="NCBI Taxonomy" id="2785058"/>
    <lineage>
        <taxon>Bacteria</taxon>
        <taxon>Bacillati</taxon>
        <taxon>Bacillota</taxon>
        <taxon>Clostridia</taxon>
        <taxon>Eubacteriales</taxon>
        <taxon>Eubacteriales Family XII. Incertae Sedis</taxon>
        <taxon>Fusibacter</taxon>
    </lineage>
</organism>
<evidence type="ECO:0000313" key="7">
    <source>
        <dbReference type="EMBL" id="MBF4695059.1"/>
    </source>
</evidence>
<dbReference type="PANTHER" id="PTHR42789:SF1">
    <property type="entry name" value="D-ISOMER SPECIFIC 2-HYDROXYACID DEHYDROGENASE FAMILY PROTEIN (AFU_ORTHOLOGUE AFUA_6G10090)"/>
    <property type="match status" value="1"/>
</dbReference>
<dbReference type="SUPFAM" id="SSF51735">
    <property type="entry name" value="NAD(P)-binding Rossmann-fold domains"/>
    <property type="match status" value="1"/>
</dbReference>